<comment type="similarity">
    <text evidence="2">Belongs to the TonB family.</text>
</comment>
<proteinExistence type="inferred from homology"/>
<dbReference type="InterPro" id="IPR037682">
    <property type="entry name" value="TonB_C"/>
</dbReference>
<feature type="region of interest" description="Disordered" evidence="10">
    <location>
        <begin position="240"/>
        <end position="261"/>
    </location>
</feature>
<reference evidence="13" key="1">
    <citation type="journal article" date="2019" name="Int. J. Syst. Evol. Microbiol.">
        <title>The Global Catalogue of Microorganisms (GCM) 10K type strain sequencing project: providing services to taxonomists for standard genome sequencing and annotation.</title>
        <authorList>
            <consortium name="The Broad Institute Genomics Platform"/>
            <consortium name="The Broad Institute Genome Sequencing Center for Infectious Disease"/>
            <person name="Wu L."/>
            <person name="Ma J."/>
        </authorList>
    </citation>
    <scope>NUCLEOTIDE SEQUENCE [LARGE SCALE GENOMIC DNA]</scope>
    <source>
        <strain evidence="13">JCM 17923</strain>
    </source>
</reference>
<evidence type="ECO:0000259" key="11">
    <source>
        <dbReference type="PROSITE" id="PS52015"/>
    </source>
</evidence>
<gene>
    <name evidence="12" type="ORF">GCM10023185_09560</name>
</gene>
<evidence type="ECO:0000256" key="7">
    <source>
        <dbReference type="ARBA" id="ARBA00022927"/>
    </source>
</evidence>
<dbReference type="Gene3D" id="3.30.1150.10">
    <property type="match status" value="1"/>
</dbReference>
<keyword evidence="13" id="KW-1185">Reference proteome</keyword>
<evidence type="ECO:0000256" key="9">
    <source>
        <dbReference type="ARBA" id="ARBA00023136"/>
    </source>
</evidence>
<dbReference type="InterPro" id="IPR051045">
    <property type="entry name" value="TonB-dependent_transducer"/>
</dbReference>
<protein>
    <recommendedName>
        <fullName evidence="11">TonB C-terminal domain-containing protein</fullName>
    </recommendedName>
</protein>
<accession>A0ABP8I4H1</accession>
<evidence type="ECO:0000256" key="4">
    <source>
        <dbReference type="ARBA" id="ARBA00022475"/>
    </source>
</evidence>
<feature type="region of interest" description="Disordered" evidence="10">
    <location>
        <begin position="117"/>
        <end position="137"/>
    </location>
</feature>
<dbReference type="SUPFAM" id="SSF74653">
    <property type="entry name" value="TolA/TonB C-terminal domain"/>
    <property type="match status" value="1"/>
</dbReference>
<dbReference type="NCBIfam" id="TIGR01352">
    <property type="entry name" value="tonB_Cterm"/>
    <property type="match status" value="1"/>
</dbReference>
<organism evidence="12 13">
    <name type="scientific">Hymenobacter saemangeumensis</name>
    <dbReference type="NCBI Taxonomy" id="1084522"/>
    <lineage>
        <taxon>Bacteria</taxon>
        <taxon>Pseudomonadati</taxon>
        <taxon>Bacteroidota</taxon>
        <taxon>Cytophagia</taxon>
        <taxon>Cytophagales</taxon>
        <taxon>Hymenobacteraceae</taxon>
        <taxon>Hymenobacter</taxon>
    </lineage>
</organism>
<comment type="subcellular location">
    <subcellularLocation>
        <location evidence="1">Cell inner membrane</location>
        <topology evidence="1">Single-pass membrane protein</topology>
        <orientation evidence="1">Periplasmic side</orientation>
    </subcellularLocation>
</comment>
<keyword evidence="3" id="KW-0813">Transport</keyword>
<keyword evidence="5" id="KW-0997">Cell inner membrane</keyword>
<sequence length="365" mass="37556">MLHAPGPHPDAATLRQYAAGTLASAEQQRVEAHTLDCERCAELLDGFSMTDAPTTDRAITALRDRLRERVGEPAPVAVPARPLWPRVVAAAATVAVLAGGIWTWEQQSVPTEVAAVRPEPEAYTPPSPAASVESPSAAAPAEAAAEVAAAPASPVPAPAVVRAAKPARLARASTPGRASSAPSAPAAEALVLADTAPEPALASSSPVEPAADLAVATNPGTEERTELKEQTADIVAPTLSSAKAKRTASAAPAPAELSGRQAGAMPAAPTIAPAPMGGTVALREYLRRSGLQFEPVANEERLSGRVHVRFTVGEDGRISNVKVTRGLRPDYDAEAQRIVCEGPAWHPGISGGRRAPLTVDVVVPF</sequence>
<dbReference type="Gene3D" id="1.10.10.1320">
    <property type="entry name" value="Anti-sigma factor, zinc-finger domain"/>
    <property type="match status" value="1"/>
</dbReference>
<evidence type="ECO:0000256" key="6">
    <source>
        <dbReference type="ARBA" id="ARBA00022692"/>
    </source>
</evidence>
<keyword evidence="4" id="KW-1003">Cell membrane</keyword>
<dbReference type="Proteomes" id="UP001501153">
    <property type="component" value="Unassembled WGS sequence"/>
</dbReference>
<dbReference type="EMBL" id="BAABGZ010000013">
    <property type="protein sequence ID" value="GAA4351127.1"/>
    <property type="molecule type" value="Genomic_DNA"/>
</dbReference>
<keyword evidence="6" id="KW-0812">Transmembrane</keyword>
<dbReference type="PROSITE" id="PS52015">
    <property type="entry name" value="TONB_CTD"/>
    <property type="match status" value="1"/>
</dbReference>
<evidence type="ECO:0000256" key="2">
    <source>
        <dbReference type="ARBA" id="ARBA00006555"/>
    </source>
</evidence>
<dbReference type="Pfam" id="PF03544">
    <property type="entry name" value="TonB_C"/>
    <property type="match status" value="1"/>
</dbReference>
<dbReference type="PANTHER" id="PTHR33446">
    <property type="entry name" value="PROTEIN TONB-RELATED"/>
    <property type="match status" value="1"/>
</dbReference>
<feature type="domain" description="TonB C-terminal" evidence="11">
    <location>
        <begin position="278"/>
        <end position="365"/>
    </location>
</feature>
<evidence type="ECO:0000256" key="1">
    <source>
        <dbReference type="ARBA" id="ARBA00004383"/>
    </source>
</evidence>
<name>A0ABP8I4H1_9BACT</name>
<evidence type="ECO:0000256" key="5">
    <source>
        <dbReference type="ARBA" id="ARBA00022519"/>
    </source>
</evidence>
<keyword evidence="8" id="KW-1133">Transmembrane helix</keyword>
<keyword evidence="9" id="KW-0472">Membrane</keyword>
<evidence type="ECO:0000256" key="8">
    <source>
        <dbReference type="ARBA" id="ARBA00022989"/>
    </source>
</evidence>
<evidence type="ECO:0000313" key="13">
    <source>
        <dbReference type="Proteomes" id="UP001501153"/>
    </source>
</evidence>
<dbReference type="InterPro" id="IPR006260">
    <property type="entry name" value="TonB/TolA_C"/>
</dbReference>
<dbReference type="InterPro" id="IPR041916">
    <property type="entry name" value="Anti_sigma_zinc_sf"/>
</dbReference>
<comment type="caution">
    <text evidence="12">The sequence shown here is derived from an EMBL/GenBank/DDBJ whole genome shotgun (WGS) entry which is preliminary data.</text>
</comment>
<evidence type="ECO:0000256" key="10">
    <source>
        <dbReference type="SAM" id="MobiDB-lite"/>
    </source>
</evidence>
<evidence type="ECO:0000256" key="3">
    <source>
        <dbReference type="ARBA" id="ARBA00022448"/>
    </source>
</evidence>
<evidence type="ECO:0000313" key="12">
    <source>
        <dbReference type="EMBL" id="GAA4351127.1"/>
    </source>
</evidence>
<keyword evidence="7" id="KW-0653">Protein transport</keyword>